<dbReference type="InterPro" id="IPR002110">
    <property type="entry name" value="Ankyrin_rpt"/>
</dbReference>
<dbReference type="InterPro" id="IPR036770">
    <property type="entry name" value="Ankyrin_rpt-contain_sf"/>
</dbReference>
<keyword evidence="2 3" id="KW-0040">ANK repeat</keyword>
<dbReference type="PANTHER" id="PTHR24198">
    <property type="entry name" value="ANKYRIN REPEAT AND PROTEIN KINASE DOMAIN-CONTAINING PROTEIN"/>
    <property type="match status" value="1"/>
</dbReference>
<evidence type="ECO:0000313" key="5">
    <source>
        <dbReference type="Proteomes" id="UP000250266"/>
    </source>
</evidence>
<keyword evidence="1" id="KW-0677">Repeat</keyword>
<keyword evidence="5" id="KW-1185">Reference proteome</keyword>
<protein>
    <recommendedName>
        <fullName evidence="6">Ankyrin</fullName>
    </recommendedName>
</protein>
<evidence type="ECO:0000256" key="1">
    <source>
        <dbReference type="ARBA" id="ARBA00022737"/>
    </source>
</evidence>
<evidence type="ECO:0008006" key="6">
    <source>
        <dbReference type="Google" id="ProtNLM"/>
    </source>
</evidence>
<organism evidence="4 5">
    <name type="scientific">Lepidopterella palustris CBS 459.81</name>
    <dbReference type="NCBI Taxonomy" id="1314670"/>
    <lineage>
        <taxon>Eukaryota</taxon>
        <taxon>Fungi</taxon>
        <taxon>Dikarya</taxon>
        <taxon>Ascomycota</taxon>
        <taxon>Pezizomycotina</taxon>
        <taxon>Dothideomycetes</taxon>
        <taxon>Pleosporomycetidae</taxon>
        <taxon>Mytilinidiales</taxon>
        <taxon>Argynnaceae</taxon>
        <taxon>Lepidopterella</taxon>
    </lineage>
</organism>
<reference evidence="4 5" key="1">
    <citation type="journal article" date="2016" name="Nat. Commun.">
        <title>Ectomycorrhizal ecology is imprinted in the genome of the dominant symbiotic fungus Cenococcum geophilum.</title>
        <authorList>
            <consortium name="DOE Joint Genome Institute"/>
            <person name="Peter M."/>
            <person name="Kohler A."/>
            <person name="Ohm R.A."/>
            <person name="Kuo A."/>
            <person name="Krutzmann J."/>
            <person name="Morin E."/>
            <person name="Arend M."/>
            <person name="Barry K.W."/>
            <person name="Binder M."/>
            <person name="Choi C."/>
            <person name="Clum A."/>
            <person name="Copeland A."/>
            <person name="Grisel N."/>
            <person name="Haridas S."/>
            <person name="Kipfer T."/>
            <person name="LaButti K."/>
            <person name="Lindquist E."/>
            <person name="Lipzen A."/>
            <person name="Maire R."/>
            <person name="Meier B."/>
            <person name="Mihaltcheva S."/>
            <person name="Molinier V."/>
            <person name="Murat C."/>
            <person name="Poggeler S."/>
            <person name="Quandt C.A."/>
            <person name="Sperisen C."/>
            <person name="Tritt A."/>
            <person name="Tisserant E."/>
            <person name="Crous P.W."/>
            <person name="Henrissat B."/>
            <person name="Nehls U."/>
            <person name="Egli S."/>
            <person name="Spatafora J.W."/>
            <person name="Grigoriev I.V."/>
            <person name="Martin F.M."/>
        </authorList>
    </citation>
    <scope>NUCLEOTIDE SEQUENCE [LARGE SCALE GENOMIC DNA]</scope>
    <source>
        <strain evidence="4 5">CBS 459.81</strain>
    </source>
</reference>
<dbReference type="SUPFAM" id="SSF48403">
    <property type="entry name" value="Ankyrin repeat"/>
    <property type="match status" value="1"/>
</dbReference>
<dbReference type="Pfam" id="PF12796">
    <property type="entry name" value="Ank_2"/>
    <property type="match status" value="1"/>
</dbReference>
<accession>A0A8E2JHF2</accession>
<dbReference type="PANTHER" id="PTHR24198:SF165">
    <property type="entry name" value="ANKYRIN REPEAT-CONTAINING PROTEIN-RELATED"/>
    <property type="match status" value="1"/>
</dbReference>
<dbReference type="AlphaFoldDB" id="A0A8E2JHF2"/>
<name>A0A8E2JHF2_9PEZI</name>
<dbReference type="EMBL" id="KV744883">
    <property type="protein sequence ID" value="OCK82608.1"/>
    <property type="molecule type" value="Genomic_DNA"/>
</dbReference>
<dbReference type="Gene3D" id="1.25.40.20">
    <property type="entry name" value="Ankyrin repeat-containing domain"/>
    <property type="match status" value="1"/>
</dbReference>
<feature type="repeat" description="ANK" evidence="3">
    <location>
        <begin position="30"/>
        <end position="62"/>
    </location>
</feature>
<evidence type="ECO:0000313" key="4">
    <source>
        <dbReference type="EMBL" id="OCK82608.1"/>
    </source>
</evidence>
<dbReference type="Proteomes" id="UP000250266">
    <property type="component" value="Unassembled WGS sequence"/>
</dbReference>
<dbReference type="PROSITE" id="PS50297">
    <property type="entry name" value="ANK_REP_REGION"/>
    <property type="match status" value="1"/>
</dbReference>
<proteinExistence type="predicted"/>
<gene>
    <name evidence="4" type="ORF">K432DRAFT_292914</name>
</gene>
<evidence type="ECO:0000256" key="3">
    <source>
        <dbReference type="PROSITE-ProRule" id="PRU00023"/>
    </source>
</evidence>
<dbReference type="PROSITE" id="PS50088">
    <property type="entry name" value="ANK_REPEAT"/>
    <property type="match status" value="1"/>
</dbReference>
<evidence type="ECO:0000256" key="2">
    <source>
        <dbReference type="ARBA" id="ARBA00023043"/>
    </source>
</evidence>
<sequence>MRKKAVKTEDFRIVKMLLERVVNLSIQKVEGGAPIHYATFNGNGVVVKHLIDNEADLNFRAQSYCVLSPWKRRADVLATLLIHGSDPDLMTREGATEMDLVESNRHLDVIELLGGLIEDKNVRR</sequence>